<dbReference type="InterPro" id="IPR011990">
    <property type="entry name" value="TPR-like_helical_dom_sf"/>
</dbReference>
<dbReference type="InterPro" id="IPR019734">
    <property type="entry name" value="TPR_rpt"/>
</dbReference>
<evidence type="ECO:0008006" key="2">
    <source>
        <dbReference type="Google" id="ProtNLM"/>
    </source>
</evidence>
<dbReference type="SMART" id="SM00028">
    <property type="entry name" value="TPR"/>
    <property type="match status" value="3"/>
</dbReference>
<evidence type="ECO:0000313" key="1">
    <source>
        <dbReference type="EMBL" id="GAH74900.1"/>
    </source>
</evidence>
<sequence>KDYGKAAYHFFDITKTDPTKIGRTIEELKKIIKVDRVNPDAHFSLGSLYLTEKRLKDAIDEFRIASELNDSYVDKVIGKLHYIEKHSPVPEVHLNLGELYSRKRMFSKATHHLMEAYRKDANLLEQSASYLNMIKDEEPQNIALLYSLAEIAEKENDLKNTIAMYDKILTIVPEELHNVRQKVERLFEKHEEEIELFIFLSKLLSMEGKIEKSIKILKEIANEHPDEIPVVMARLKEMSDKGEDEAIFALLEYSLENNRYNDIIA</sequence>
<dbReference type="AlphaFoldDB" id="X1J077"/>
<dbReference type="PROSITE" id="PS50005">
    <property type="entry name" value="TPR"/>
    <property type="match status" value="1"/>
</dbReference>
<proteinExistence type="predicted"/>
<dbReference type="GO" id="GO:0051301">
    <property type="term" value="P:cell division"/>
    <property type="evidence" value="ECO:0007669"/>
    <property type="project" value="TreeGrafter"/>
</dbReference>
<dbReference type="EMBL" id="BARU01030151">
    <property type="protein sequence ID" value="GAH74900.1"/>
    <property type="molecule type" value="Genomic_DNA"/>
</dbReference>
<accession>X1J077</accession>
<dbReference type="Gene3D" id="1.25.40.10">
    <property type="entry name" value="Tetratricopeptide repeat domain"/>
    <property type="match status" value="2"/>
</dbReference>
<feature type="non-terminal residue" evidence="1">
    <location>
        <position position="1"/>
    </location>
</feature>
<dbReference type="PANTHER" id="PTHR12558">
    <property type="entry name" value="CELL DIVISION CYCLE 16,23,27"/>
    <property type="match status" value="1"/>
</dbReference>
<gene>
    <name evidence="1" type="ORF">S03H2_47892</name>
</gene>
<dbReference type="PANTHER" id="PTHR12558:SF44">
    <property type="entry name" value="TETRATRICOPEPTIDE REPEAT-CONTAINING PROTEIN"/>
    <property type="match status" value="1"/>
</dbReference>
<name>X1J077_9ZZZZ</name>
<dbReference type="SUPFAM" id="SSF48452">
    <property type="entry name" value="TPR-like"/>
    <property type="match status" value="1"/>
</dbReference>
<comment type="caution">
    <text evidence="1">The sequence shown here is derived from an EMBL/GenBank/DDBJ whole genome shotgun (WGS) entry which is preliminary data.</text>
</comment>
<reference evidence="1" key="1">
    <citation type="journal article" date="2014" name="Front. Microbiol.">
        <title>High frequency of phylogenetically diverse reductive dehalogenase-homologous genes in deep subseafloor sedimentary metagenomes.</title>
        <authorList>
            <person name="Kawai M."/>
            <person name="Futagami T."/>
            <person name="Toyoda A."/>
            <person name="Takaki Y."/>
            <person name="Nishi S."/>
            <person name="Hori S."/>
            <person name="Arai W."/>
            <person name="Tsubouchi T."/>
            <person name="Morono Y."/>
            <person name="Uchiyama I."/>
            <person name="Ito T."/>
            <person name="Fujiyama A."/>
            <person name="Inagaki F."/>
            <person name="Takami H."/>
        </authorList>
    </citation>
    <scope>NUCLEOTIDE SEQUENCE</scope>
    <source>
        <strain evidence="1">Expedition CK06-06</strain>
    </source>
</reference>
<organism evidence="1">
    <name type="scientific">marine sediment metagenome</name>
    <dbReference type="NCBI Taxonomy" id="412755"/>
    <lineage>
        <taxon>unclassified sequences</taxon>
        <taxon>metagenomes</taxon>
        <taxon>ecological metagenomes</taxon>
    </lineage>
</organism>
<feature type="non-terminal residue" evidence="1">
    <location>
        <position position="265"/>
    </location>
</feature>
<protein>
    <recommendedName>
        <fullName evidence="2">Tetratricopeptide repeat protein</fullName>
    </recommendedName>
</protein>